<name>A0A1Y4DKE4_9BACT</name>
<keyword evidence="2" id="KW-1185">Reference proteome</keyword>
<dbReference type="AlphaFoldDB" id="A0A1Y4DKE4"/>
<evidence type="ECO:0000313" key="2">
    <source>
        <dbReference type="Proteomes" id="UP000196368"/>
    </source>
</evidence>
<sequence>MSLDPLKLTDIVATGLNKKSTAYASINYVPTEAAKVYWEIYTPGTSFNGAATSSNLVTDSSTPTGTGPTPVGGTLVYRSEEDRTARMNFTSKWDGLCGIQGGCTRTYAFNEKMSDGTTCAETGGCTQTFNYGAPMPDGNYVYVLWAEIPYNGKYLNAVGGNGTPSFTANTTCSGQNNEINGQCFTGVKTQNYSVGQIAIERGLVDITIQPVSYSTVGS</sequence>
<accession>A0A1Y4DKE4</accession>
<gene>
    <name evidence="1" type="ORF">B5F75_07250</name>
</gene>
<dbReference type="Proteomes" id="UP000196368">
    <property type="component" value="Unassembled WGS sequence"/>
</dbReference>
<evidence type="ECO:0000313" key="1">
    <source>
        <dbReference type="EMBL" id="OUO55901.1"/>
    </source>
</evidence>
<comment type="caution">
    <text evidence="1">The sequence shown here is derived from an EMBL/GenBank/DDBJ whole genome shotgun (WGS) entry which is preliminary data.</text>
</comment>
<organism evidence="1 2">
    <name type="scientific">Candidatus Avelusimicrobium gallicola</name>
    <dbReference type="NCBI Taxonomy" id="2562704"/>
    <lineage>
        <taxon>Bacteria</taxon>
        <taxon>Pseudomonadati</taxon>
        <taxon>Elusimicrobiota</taxon>
        <taxon>Elusimicrobia</taxon>
        <taxon>Elusimicrobiales</taxon>
        <taxon>Elusimicrobiaceae</taxon>
        <taxon>Candidatus Avelusimicrobium</taxon>
    </lineage>
</organism>
<dbReference type="EMBL" id="NFJD01000011">
    <property type="protein sequence ID" value="OUO55901.1"/>
    <property type="molecule type" value="Genomic_DNA"/>
</dbReference>
<proteinExistence type="predicted"/>
<feature type="non-terminal residue" evidence="1">
    <location>
        <position position="218"/>
    </location>
</feature>
<protein>
    <submittedName>
        <fullName evidence="1">Uncharacterized protein</fullName>
    </submittedName>
</protein>
<reference evidence="2" key="1">
    <citation type="submission" date="2017-04" db="EMBL/GenBank/DDBJ databases">
        <title>Function of individual gut microbiota members based on whole genome sequencing of pure cultures obtained from chicken caecum.</title>
        <authorList>
            <person name="Medvecky M."/>
            <person name="Cejkova D."/>
            <person name="Polansky O."/>
            <person name="Karasova D."/>
            <person name="Kubasova T."/>
            <person name="Cizek A."/>
            <person name="Rychlik I."/>
        </authorList>
    </citation>
    <scope>NUCLEOTIDE SEQUENCE [LARGE SCALE GENOMIC DNA]</scope>
    <source>
        <strain evidence="2">An273</strain>
    </source>
</reference>